<dbReference type="SUPFAM" id="SSF82607">
    <property type="entry name" value="YbaB-like"/>
    <property type="match status" value="1"/>
</dbReference>
<protein>
    <recommendedName>
        <fullName evidence="3">YbaB/EbfC DNA-binding family protein</fullName>
    </recommendedName>
</protein>
<organism evidence="1 2">
    <name type="scientific">Couchioplanes caeruleus subsp. caeruleus</name>
    <dbReference type="NCBI Taxonomy" id="56427"/>
    <lineage>
        <taxon>Bacteria</taxon>
        <taxon>Bacillati</taxon>
        <taxon>Actinomycetota</taxon>
        <taxon>Actinomycetes</taxon>
        <taxon>Micromonosporales</taxon>
        <taxon>Micromonosporaceae</taxon>
        <taxon>Couchioplanes</taxon>
    </lineage>
</organism>
<dbReference type="InterPro" id="IPR004401">
    <property type="entry name" value="YbaB/EbfC"/>
</dbReference>
<dbReference type="Proteomes" id="UP000182486">
    <property type="component" value="Unassembled WGS sequence"/>
</dbReference>
<dbReference type="EMBL" id="MEIA01000078">
    <property type="protein sequence ID" value="OJF14851.1"/>
    <property type="molecule type" value="Genomic_DNA"/>
</dbReference>
<evidence type="ECO:0008006" key="3">
    <source>
        <dbReference type="Google" id="ProtNLM"/>
    </source>
</evidence>
<dbReference type="Gene3D" id="3.30.1310.10">
    <property type="entry name" value="Nucleoid-associated protein YbaB-like domain"/>
    <property type="match status" value="1"/>
</dbReference>
<dbReference type="AlphaFoldDB" id="A0A1K0GZJ5"/>
<sequence length="127" mass="13673">MSQSPEDLLRSFEVAAAEQAERARSLSHRIEQASMTVESAGGEVRVTVDSTGGLAGLRFHASARNLPQDRLAELVLSTSRRAQAELAKSMDKVVAELYGAGSDTARFVTSAYADRFPSEPDEDGDRS</sequence>
<dbReference type="GO" id="GO:0003677">
    <property type="term" value="F:DNA binding"/>
    <property type="evidence" value="ECO:0007669"/>
    <property type="project" value="InterPro"/>
</dbReference>
<comment type="caution">
    <text evidence="1">The sequence shown here is derived from an EMBL/GenBank/DDBJ whole genome shotgun (WGS) entry which is preliminary data.</text>
</comment>
<keyword evidence="2" id="KW-1185">Reference proteome</keyword>
<reference evidence="1 2" key="1">
    <citation type="submission" date="2016-09" db="EMBL/GenBank/DDBJ databases">
        <title>Couchioplanes caeruleus draft genome sequence.</title>
        <authorList>
            <person name="Sheehan J."/>
            <person name="Caffrey P."/>
        </authorList>
    </citation>
    <scope>NUCLEOTIDE SEQUENCE [LARGE SCALE GENOMIC DNA]</scope>
    <source>
        <strain evidence="1 2">DSM 43634</strain>
    </source>
</reference>
<dbReference type="InterPro" id="IPR036894">
    <property type="entry name" value="YbaB-like_sf"/>
</dbReference>
<gene>
    <name evidence="1" type="ORF">BG844_07460</name>
</gene>
<name>A0A1K0GZJ5_9ACTN</name>
<evidence type="ECO:0000313" key="2">
    <source>
        <dbReference type="Proteomes" id="UP000182486"/>
    </source>
</evidence>
<dbReference type="Pfam" id="PF02575">
    <property type="entry name" value="YbaB_DNA_bd"/>
    <property type="match status" value="1"/>
</dbReference>
<proteinExistence type="predicted"/>
<evidence type="ECO:0000313" key="1">
    <source>
        <dbReference type="EMBL" id="OJF14851.1"/>
    </source>
</evidence>
<accession>A0A1K0GZJ5</accession>